<dbReference type="Proteomes" id="UP001374803">
    <property type="component" value="Chromosome"/>
</dbReference>
<evidence type="ECO:0000313" key="1">
    <source>
        <dbReference type="EMBL" id="WXB06289.1"/>
    </source>
</evidence>
<accession>A0ABZ2L5S6</accession>
<gene>
    <name evidence="1" type="ORF">LVJ94_03385</name>
</gene>
<dbReference type="RefSeq" id="WP_394835937.1">
    <property type="nucleotide sequence ID" value="NZ_CP089929.1"/>
</dbReference>
<reference evidence="1" key="1">
    <citation type="submission" date="2021-12" db="EMBL/GenBank/DDBJ databases">
        <title>Discovery of the Pendulisporaceae a myxobacterial family with distinct sporulation behavior and unique specialized metabolism.</title>
        <authorList>
            <person name="Garcia R."/>
            <person name="Popoff A."/>
            <person name="Bader C.D."/>
            <person name="Loehr J."/>
            <person name="Walesch S."/>
            <person name="Walt C."/>
            <person name="Boldt J."/>
            <person name="Bunk B."/>
            <person name="Haeckl F.J.F.P.J."/>
            <person name="Gunesch A.P."/>
            <person name="Birkelbach J."/>
            <person name="Nuebel U."/>
            <person name="Pietschmann T."/>
            <person name="Bach T."/>
            <person name="Mueller R."/>
        </authorList>
    </citation>
    <scope>NUCLEOTIDE SEQUENCE</scope>
    <source>
        <strain evidence="1">MSr11367</strain>
    </source>
</reference>
<dbReference type="SUPFAM" id="SSF53474">
    <property type="entry name" value="alpha/beta-Hydrolases"/>
    <property type="match status" value="1"/>
</dbReference>
<proteinExistence type="predicted"/>
<organism evidence="1 2">
    <name type="scientific">Pendulispora rubella</name>
    <dbReference type="NCBI Taxonomy" id="2741070"/>
    <lineage>
        <taxon>Bacteria</taxon>
        <taxon>Pseudomonadati</taxon>
        <taxon>Myxococcota</taxon>
        <taxon>Myxococcia</taxon>
        <taxon>Myxococcales</taxon>
        <taxon>Sorangiineae</taxon>
        <taxon>Pendulisporaceae</taxon>
        <taxon>Pendulispora</taxon>
    </lineage>
</organism>
<name>A0ABZ2L5S6_9BACT</name>
<dbReference type="EMBL" id="CP089983">
    <property type="protein sequence ID" value="WXB06289.1"/>
    <property type="molecule type" value="Genomic_DNA"/>
</dbReference>
<protein>
    <recommendedName>
        <fullName evidence="3">Alpha/beta hydrolase</fullName>
    </recommendedName>
</protein>
<evidence type="ECO:0008006" key="3">
    <source>
        <dbReference type="Google" id="ProtNLM"/>
    </source>
</evidence>
<dbReference type="InterPro" id="IPR029058">
    <property type="entry name" value="AB_hydrolase_fold"/>
</dbReference>
<sequence length="435" mass="47644">MSRGIFWIALSVCALWGCTEAPSPVESAEQSLAIGEVNAGEFTRNHITGDVYHYGFSVRVGDAPNAKLWLHRVVREAGPWRPRPSAHAVMLMHGDFATFTTNFAPALGVPPSPNTGLATYLAEHGIDVWGLDRRWARIPAEETRLQDLKDMGVAQELDDVGRALAVVRAVRAATGSGAGRIALGGFSRGGQLTYAYASLEAARPEWERHVKGIVSLDEYAEIAPEDEPLRKNACISRDYEQQALADGVFDSTNEFIIAVGTLAMTAPNDRSPYFPNRFVTNEQAFLDFSAKTYLLYQATPVYHLLAGVIENDHVTGLRETLEDTAKRWYAGAPLHQSMREAAEADGLWCNEGPLAVDAPLSRIRVPLLYLGAAGGIGDHGLYTTTRVSSTDVTTRVVRRLPVEREAEDFGHSDMLFGNDAASLVWQPLVAWLRSH</sequence>
<keyword evidence="2" id="KW-1185">Reference proteome</keyword>
<evidence type="ECO:0000313" key="2">
    <source>
        <dbReference type="Proteomes" id="UP001374803"/>
    </source>
</evidence>
<dbReference type="Gene3D" id="3.40.50.1820">
    <property type="entry name" value="alpha/beta hydrolase"/>
    <property type="match status" value="1"/>
</dbReference>